<organism evidence="1 2">
    <name type="scientific">Candidatus Fischerbacteria bacterium RBG_13_37_8</name>
    <dbReference type="NCBI Taxonomy" id="1817863"/>
    <lineage>
        <taxon>Bacteria</taxon>
        <taxon>Candidatus Fischeribacteriota</taxon>
    </lineage>
</organism>
<reference evidence="1 2" key="1">
    <citation type="journal article" date="2016" name="Nat. Commun.">
        <title>Thousands of microbial genomes shed light on interconnected biogeochemical processes in an aquifer system.</title>
        <authorList>
            <person name="Anantharaman K."/>
            <person name="Brown C.T."/>
            <person name="Hug L.A."/>
            <person name="Sharon I."/>
            <person name="Castelle C.J."/>
            <person name="Probst A.J."/>
            <person name="Thomas B.C."/>
            <person name="Singh A."/>
            <person name="Wilkins M.J."/>
            <person name="Karaoz U."/>
            <person name="Brodie E.L."/>
            <person name="Williams K.H."/>
            <person name="Hubbard S.S."/>
            <person name="Banfield J.F."/>
        </authorList>
    </citation>
    <scope>NUCLEOTIDE SEQUENCE [LARGE SCALE GENOMIC DNA]</scope>
</reference>
<comment type="caution">
    <text evidence="1">The sequence shown here is derived from an EMBL/GenBank/DDBJ whole genome shotgun (WGS) entry which is preliminary data.</text>
</comment>
<dbReference type="STRING" id="1817863.A2Y62_01015"/>
<accession>A0A1F5VT83</accession>
<evidence type="ECO:0000313" key="2">
    <source>
        <dbReference type="Proteomes" id="UP000178943"/>
    </source>
</evidence>
<gene>
    <name evidence="1" type="ORF">A2Y62_01015</name>
</gene>
<evidence type="ECO:0008006" key="3">
    <source>
        <dbReference type="Google" id="ProtNLM"/>
    </source>
</evidence>
<evidence type="ECO:0000313" key="1">
    <source>
        <dbReference type="EMBL" id="OGF66573.1"/>
    </source>
</evidence>
<sequence length="127" mass="13465">MSAKVVSLKTIVIFIGIAVAVSYIYAQQSTTGPIPPAGLYQGKAYSSLAQVVISGIPIYLWHRGCGPTAVGMVIGYWDGKGFDQLVPGDATTQTSAVNAMIATDNGDNNCSSTYTCHRKYMLVSCSY</sequence>
<name>A0A1F5VT83_9BACT</name>
<dbReference type="Proteomes" id="UP000178943">
    <property type="component" value="Unassembled WGS sequence"/>
</dbReference>
<dbReference type="AlphaFoldDB" id="A0A1F5VT83"/>
<proteinExistence type="predicted"/>
<protein>
    <recommendedName>
        <fullName evidence="3">Peptidase C39-like domain-containing protein</fullName>
    </recommendedName>
</protein>
<dbReference type="EMBL" id="MFGW01000088">
    <property type="protein sequence ID" value="OGF66573.1"/>
    <property type="molecule type" value="Genomic_DNA"/>
</dbReference>